<dbReference type="InterPro" id="IPR013078">
    <property type="entry name" value="His_Pase_superF_clade-1"/>
</dbReference>
<protein>
    <submittedName>
        <fullName evidence="1">Histidine phosphatase family protein</fullName>
    </submittedName>
</protein>
<dbReference type="EMBL" id="CP079216">
    <property type="protein sequence ID" value="QXT62391.1"/>
    <property type="molecule type" value="Genomic_DNA"/>
</dbReference>
<sequence>MVDASIVHLQRHGQVENPDGVLYGRLPGFGLSELGHEMAERMGQHWADVPLTHLRCSPLQRAQETIAPTAARHPDLSITTDERVIEAANEFEGMIFGRDNAALRDPRMFWAMRNPLRPSWGEAYADIAKRMRAAIIDAAAEAGPGGQALVVSHQLPIWIARRSAEGRSHVHDPRRRQCTLCSVTSFTVREGVITSVTYAEPVADLLPVSTTGRKFRVGT</sequence>
<evidence type="ECO:0000313" key="1">
    <source>
        <dbReference type="EMBL" id="QXT62391.1"/>
    </source>
</evidence>
<reference evidence="1 2" key="1">
    <citation type="submission" date="2021-07" db="EMBL/GenBank/DDBJ databases">
        <title>complete genome sequencing of Tessaracoccus sp.J1M15.</title>
        <authorList>
            <person name="Bae J.-W."/>
            <person name="Kim D.-y."/>
        </authorList>
    </citation>
    <scope>NUCLEOTIDE SEQUENCE [LARGE SCALE GENOMIC DNA]</scope>
    <source>
        <strain evidence="1 2">J1M15</strain>
    </source>
</reference>
<accession>A0ABX8SGA6</accession>
<proteinExistence type="predicted"/>
<keyword evidence="2" id="KW-1185">Reference proteome</keyword>
<dbReference type="RefSeq" id="WP_219081211.1">
    <property type="nucleotide sequence ID" value="NZ_CP079216.1"/>
</dbReference>
<organism evidence="1 2">
    <name type="scientific">Tessaracoccus palaemonis</name>
    <dbReference type="NCBI Taxonomy" id="2829499"/>
    <lineage>
        <taxon>Bacteria</taxon>
        <taxon>Bacillati</taxon>
        <taxon>Actinomycetota</taxon>
        <taxon>Actinomycetes</taxon>
        <taxon>Propionibacteriales</taxon>
        <taxon>Propionibacteriaceae</taxon>
        <taxon>Tessaracoccus</taxon>
    </lineage>
</organism>
<dbReference type="SMART" id="SM00855">
    <property type="entry name" value="PGAM"/>
    <property type="match status" value="1"/>
</dbReference>
<name>A0ABX8SGA6_9ACTN</name>
<gene>
    <name evidence="1" type="ORF">KDB89_11630</name>
</gene>
<dbReference type="Pfam" id="PF00300">
    <property type="entry name" value="His_Phos_1"/>
    <property type="match status" value="1"/>
</dbReference>
<evidence type="ECO:0000313" key="2">
    <source>
        <dbReference type="Proteomes" id="UP000824504"/>
    </source>
</evidence>
<dbReference type="CDD" id="cd07067">
    <property type="entry name" value="HP_PGM_like"/>
    <property type="match status" value="1"/>
</dbReference>
<dbReference type="Proteomes" id="UP000824504">
    <property type="component" value="Chromosome"/>
</dbReference>